<dbReference type="InParanoid" id="A0A1Z5K090"/>
<evidence type="ECO:0000313" key="2">
    <source>
        <dbReference type="EMBL" id="GAX19579.1"/>
    </source>
</evidence>
<dbReference type="AlphaFoldDB" id="A0A1Z5K090"/>
<feature type="compositionally biased region" description="Polar residues" evidence="1">
    <location>
        <begin position="35"/>
        <end position="58"/>
    </location>
</feature>
<dbReference type="Proteomes" id="UP000198406">
    <property type="component" value="Unassembled WGS sequence"/>
</dbReference>
<reference evidence="2 3" key="1">
    <citation type="journal article" date="2015" name="Plant Cell">
        <title>Oil accumulation by the oleaginous diatom Fistulifera solaris as revealed by the genome and transcriptome.</title>
        <authorList>
            <person name="Tanaka T."/>
            <person name="Maeda Y."/>
            <person name="Veluchamy A."/>
            <person name="Tanaka M."/>
            <person name="Abida H."/>
            <person name="Marechal E."/>
            <person name="Bowler C."/>
            <person name="Muto M."/>
            <person name="Sunaga Y."/>
            <person name="Tanaka M."/>
            <person name="Yoshino T."/>
            <person name="Taniguchi T."/>
            <person name="Fukuda Y."/>
            <person name="Nemoto M."/>
            <person name="Matsumoto M."/>
            <person name="Wong P.S."/>
            <person name="Aburatani S."/>
            <person name="Fujibuchi W."/>
        </authorList>
    </citation>
    <scope>NUCLEOTIDE SEQUENCE [LARGE SCALE GENOMIC DNA]</scope>
    <source>
        <strain evidence="2 3">JPCC DA0580</strain>
    </source>
</reference>
<comment type="caution">
    <text evidence="2">The sequence shown here is derived from an EMBL/GenBank/DDBJ whole genome shotgun (WGS) entry which is preliminary data.</text>
</comment>
<evidence type="ECO:0000256" key="1">
    <source>
        <dbReference type="SAM" id="MobiDB-lite"/>
    </source>
</evidence>
<accession>A0A1Z5K090</accession>
<feature type="region of interest" description="Disordered" evidence="1">
    <location>
        <begin position="35"/>
        <end position="80"/>
    </location>
</feature>
<keyword evidence="3" id="KW-1185">Reference proteome</keyword>
<dbReference type="Pfam" id="PF25192">
    <property type="entry name" value="DiatomPyrShell"/>
    <property type="match status" value="1"/>
</dbReference>
<name>A0A1Z5K090_FISSO</name>
<proteinExistence type="predicted"/>
<evidence type="ECO:0000313" key="3">
    <source>
        <dbReference type="Proteomes" id="UP000198406"/>
    </source>
</evidence>
<protein>
    <submittedName>
        <fullName evidence="2">Uncharacterized protein</fullName>
    </submittedName>
</protein>
<dbReference type="EMBL" id="BDSP01000137">
    <property type="protein sequence ID" value="GAX19579.1"/>
    <property type="molecule type" value="Genomic_DNA"/>
</dbReference>
<sequence length="316" mass="34062">MLAIGLPSAYAFLARTSDSQLLLLLQGLERRQNAIQPLSSTPSTESTNVRGDTAGNPQFPQPQPADVGLADRSPPPEVDVEPTKKIWNVASPVTVQGRSLKTWAFPDRDIDKVHLVMKTDGRPLLANVDLWQGPRNTPQRISVYTEDGDVRPFSALIATTGIGSNVVRVVNAATLEFPLKACIVPSTAGGPLPAMQLQSPIVIQGGSLRTWSFEAPTKSVMVLIKTDGRPMNARIELLQGPNTIKQVMELYTEDGVERPFFAVMETPGTGNVVRVVNTAPMEFPLTASVEPFETEVPGAGLPQNGILGGNIPKVQW</sequence>
<dbReference type="InterPro" id="IPR057491">
    <property type="entry name" value="DiatomPyrShell"/>
</dbReference>
<gene>
    <name evidence="2" type="ORF">FisN_19Hh157</name>
</gene>
<organism evidence="2 3">
    <name type="scientific">Fistulifera solaris</name>
    <name type="common">Oleaginous diatom</name>
    <dbReference type="NCBI Taxonomy" id="1519565"/>
    <lineage>
        <taxon>Eukaryota</taxon>
        <taxon>Sar</taxon>
        <taxon>Stramenopiles</taxon>
        <taxon>Ochrophyta</taxon>
        <taxon>Bacillariophyta</taxon>
        <taxon>Bacillariophyceae</taxon>
        <taxon>Bacillariophycidae</taxon>
        <taxon>Naviculales</taxon>
        <taxon>Naviculaceae</taxon>
        <taxon>Fistulifera</taxon>
    </lineage>
</organism>